<dbReference type="OrthoDB" id="508035at2"/>
<protein>
    <submittedName>
        <fullName evidence="2">Beta-aryl ether-cleaving protein</fullName>
    </submittedName>
</protein>
<dbReference type="AlphaFoldDB" id="A0A1Q8ZMP4"/>
<gene>
    <name evidence="2" type="ORF">BJF95_19650</name>
</gene>
<dbReference type="Proteomes" id="UP000186894">
    <property type="component" value="Unassembled WGS sequence"/>
</dbReference>
<keyword evidence="3" id="KW-1185">Reference proteome</keyword>
<dbReference type="Pfam" id="PF13409">
    <property type="entry name" value="GST_N_2"/>
    <property type="match status" value="1"/>
</dbReference>
<dbReference type="Gene3D" id="3.40.30.10">
    <property type="entry name" value="Glutaredoxin"/>
    <property type="match status" value="1"/>
</dbReference>
<reference evidence="2 3" key="1">
    <citation type="submission" date="2016-09" db="EMBL/GenBank/DDBJ databases">
        <title>Rhizobium oryziradicis sp. nov., isolated from the root of rice.</title>
        <authorList>
            <person name="Zhao J."/>
            <person name="Zhang X."/>
        </authorList>
    </citation>
    <scope>NUCLEOTIDE SEQUENCE [LARGE SCALE GENOMIC DNA]</scope>
    <source>
        <strain evidence="2 3">N19</strain>
    </source>
</reference>
<dbReference type="Pfam" id="PF22041">
    <property type="entry name" value="GST_C_7"/>
    <property type="match status" value="1"/>
</dbReference>
<dbReference type="InterPro" id="IPR036282">
    <property type="entry name" value="Glutathione-S-Trfase_C_sf"/>
</dbReference>
<accession>A0A1Q8ZMP4</accession>
<name>A0A1Q8ZMP4_9HYPH</name>
<dbReference type="EMBL" id="MKIM01000028">
    <property type="protein sequence ID" value="OLP43142.1"/>
    <property type="molecule type" value="Genomic_DNA"/>
</dbReference>
<proteinExistence type="predicted"/>
<feature type="domain" description="GST N-terminal" evidence="1">
    <location>
        <begin position="8"/>
        <end position="84"/>
    </location>
</feature>
<dbReference type="CDD" id="cd03202">
    <property type="entry name" value="GST_C_etherase_LigE"/>
    <property type="match status" value="1"/>
</dbReference>
<dbReference type="PROSITE" id="PS50404">
    <property type="entry name" value="GST_NTER"/>
    <property type="match status" value="1"/>
</dbReference>
<dbReference type="PANTHER" id="PTHR42673:SF4">
    <property type="entry name" value="MALEYLACETOACETATE ISOMERASE"/>
    <property type="match status" value="1"/>
</dbReference>
<dbReference type="InterPro" id="IPR004045">
    <property type="entry name" value="Glutathione_S-Trfase_N"/>
</dbReference>
<evidence type="ECO:0000259" key="1">
    <source>
        <dbReference type="PROSITE" id="PS50404"/>
    </source>
</evidence>
<dbReference type="InterPro" id="IPR036249">
    <property type="entry name" value="Thioredoxin-like_sf"/>
</dbReference>
<dbReference type="GO" id="GO:0006749">
    <property type="term" value="P:glutathione metabolic process"/>
    <property type="evidence" value="ECO:0007669"/>
    <property type="project" value="TreeGrafter"/>
</dbReference>
<dbReference type="Gene3D" id="1.20.1050.10">
    <property type="match status" value="1"/>
</dbReference>
<dbReference type="SUPFAM" id="SSF52833">
    <property type="entry name" value="Thioredoxin-like"/>
    <property type="match status" value="1"/>
</dbReference>
<evidence type="ECO:0000313" key="3">
    <source>
        <dbReference type="Proteomes" id="UP000186894"/>
    </source>
</evidence>
<dbReference type="STRING" id="1867956.BJF95_19650"/>
<evidence type="ECO:0000313" key="2">
    <source>
        <dbReference type="EMBL" id="OLP43142.1"/>
    </source>
</evidence>
<sequence length="227" mass="25123">MSRILYSLSGTDISRPFSPHCWKAAMALHHKGLEFDEKLLSFTEIPTVEGGVTKLVPLLRDEDTLVSDSFQIALYLEETYPFAPSLFGGEGGKAMARFVEGYSQSTIHPAISAIALMDIYNMVAPADQAHFRKTREAMFGKPLEEIFPDREGAIAAFPAKLQPLRHMLRSQPFIGGASPLFGDYIVFGALQWLKITTGSVHLPADDPALDWFERCLDLYNGLGRTVA</sequence>
<dbReference type="InterPro" id="IPR054416">
    <property type="entry name" value="GST_UstS-like_C"/>
</dbReference>
<dbReference type="GO" id="GO:0016034">
    <property type="term" value="F:maleylacetoacetate isomerase activity"/>
    <property type="evidence" value="ECO:0007669"/>
    <property type="project" value="TreeGrafter"/>
</dbReference>
<dbReference type="PANTHER" id="PTHR42673">
    <property type="entry name" value="MALEYLACETOACETATE ISOMERASE"/>
    <property type="match status" value="1"/>
</dbReference>
<organism evidence="2 3">
    <name type="scientific">Rhizobium oryziradicis</name>
    <dbReference type="NCBI Taxonomy" id="1867956"/>
    <lineage>
        <taxon>Bacteria</taxon>
        <taxon>Pseudomonadati</taxon>
        <taxon>Pseudomonadota</taxon>
        <taxon>Alphaproteobacteria</taxon>
        <taxon>Hyphomicrobiales</taxon>
        <taxon>Rhizobiaceae</taxon>
        <taxon>Rhizobium/Agrobacterium group</taxon>
        <taxon>Rhizobium</taxon>
    </lineage>
</organism>
<comment type="caution">
    <text evidence="2">The sequence shown here is derived from an EMBL/GenBank/DDBJ whole genome shotgun (WGS) entry which is preliminary data.</text>
</comment>
<dbReference type="SUPFAM" id="SSF47616">
    <property type="entry name" value="GST C-terminal domain-like"/>
    <property type="match status" value="1"/>
</dbReference>
<dbReference type="RefSeq" id="WP_075640471.1">
    <property type="nucleotide sequence ID" value="NZ_MKIM01000028.1"/>
</dbReference>
<dbReference type="GO" id="GO:0004364">
    <property type="term" value="F:glutathione transferase activity"/>
    <property type="evidence" value="ECO:0007669"/>
    <property type="project" value="TreeGrafter"/>
</dbReference>
<dbReference type="GO" id="GO:0006559">
    <property type="term" value="P:L-phenylalanine catabolic process"/>
    <property type="evidence" value="ECO:0007669"/>
    <property type="project" value="TreeGrafter"/>
</dbReference>